<dbReference type="AlphaFoldDB" id="A0A5J4TG73"/>
<protein>
    <submittedName>
        <fullName evidence="2">Uncharacterized protein</fullName>
    </submittedName>
</protein>
<feature type="compositionally biased region" description="Polar residues" evidence="1">
    <location>
        <begin position="23"/>
        <end position="41"/>
    </location>
</feature>
<name>A0A5J4TG73_9EUKA</name>
<proteinExistence type="predicted"/>
<organism evidence="2 3">
    <name type="scientific">Streblomastix strix</name>
    <dbReference type="NCBI Taxonomy" id="222440"/>
    <lineage>
        <taxon>Eukaryota</taxon>
        <taxon>Metamonada</taxon>
        <taxon>Preaxostyla</taxon>
        <taxon>Oxymonadida</taxon>
        <taxon>Streblomastigidae</taxon>
        <taxon>Streblomastix</taxon>
    </lineage>
</organism>
<comment type="caution">
    <text evidence="2">The sequence shown here is derived from an EMBL/GenBank/DDBJ whole genome shotgun (WGS) entry which is preliminary data.</text>
</comment>
<evidence type="ECO:0000256" key="1">
    <source>
        <dbReference type="SAM" id="MobiDB-lite"/>
    </source>
</evidence>
<evidence type="ECO:0000313" key="2">
    <source>
        <dbReference type="EMBL" id="KAA6357424.1"/>
    </source>
</evidence>
<reference evidence="2 3" key="1">
    <citation type="submission" date="2019-03" db="EMBL/GenBank/DDBJ databases">
        <title>Single cell metagenomics reveals metabolic interactions within the superorganism composed of flagellate Streblomastix strix and complex community of Bacteroidetes bacteria on its surface.</title>
        <authorList>
            <person name="Treitli S.C."/>
            <person name="Kolisko M."/>
            <person name="Husnik F."/>
            <person name="Keeling P."/>
            <person name="Hampl V."/>
        </authorList>
    </citation>
    <scope>NUCLEOTIDE SEQUENCE [LARGE SCALE GENOMIC DNA]</scope>
    <source>
        <strain evidence="2">ST1C</strain>
    </source>
</reference>
<evidence type="ECO:0000313" key="3">
    <source>
        <dbReference type="Proteomes" id="UP000324800"/>
    </source>
</evidence>
<dbReference type="EMBL" id="SNRW01031444">
    <property type="protein sequence ID" value="KAA6357424.1"/>
    <property type="molecule type" value="Genomic_DNA"/>
</dbReference>
<gene>
    <name evidence="2" type="ORF">EZS28_047048</name>
</gene>
<accession>A0A5J4TG73</accession>
<sequence>MSRDGFFCQLGKPYYTISPDKTIASTPDQEIQRGSCSNSSDHSAEVARPIPVYRTSRDYSIDDQIRLERVDTDSGIYEEEETMVSPSRKNHQVQGLIQPGEKLSCFLLDGYDINPVVVQRILEAQHEQWRQNGFSLAVVASYLEQSNKQLGKLRKLNYQGKFMTNFLSDYIKKGAQDNALKSQRKALSVLLLFIGYKKKKYVASQQYNQ</sequence>
<feature type="region of interest" description="Disordered" evidence="1">
    <location>
        <begin position="19"/>
        <end position="49"/>
    </location>
</feature>
<dbReference type="Proteomes" id="UP000324800">
    <property type="component" value="Unassembled WGS sequence"/>
</dbReference>